<feature type="signal peptide" evidence="5">
    <location>
        <begin position="1"/>
        <end position="20"/>
    </location>
</feature>
<protein>
    <recommendedName>
        <fullName evidence="6">NlpC/P60 domain-containing protein</fullName>
    </recommendedName>
</protein>
<dbReference type="OrthoDB" id="9813368at2"/>
<sequence length="395" mass="44324">MKFIHIIFLFFLVMASCTQQQQSSDIEQQIDQLIDQQIKDKRVDYCKVSVSVNEGQPAVTGATVSKTTFDALRTFASENGCDFSVDLLPEDTFSENPWGIVTISVCNIRSNSRHSAEMVTQAIMGTPVKVYRKAGGWYLIQTPDRYFGWVDGAGIATKSNSEMAEWKTLKKVLYKNQYGFAYAEADAKSNIATDLVLDNLLSVVDETAGFYKTVLADGREAFVKKDECMGLDNWYNKNVVAKDVLATAEKFMGVPYLWGGTSAKMVDCSGFVKSAYYNYGVILQRDASQQTLYGELVDTQNGYETLEAGDLVFFGRKATEDQRERVTHVGLCLGDQEFIHASGKVRINSLNRDSEKYTEHYEKGFVRARRIIGNVDGDGIEWVVDNTFFKQVLPE</sequence>
<evidence type="ECO:0000256" key="5">
    <source>
        <dbReference type="SAM" id="SignalP"/>
    </source>
</evidence>
<name>A0A0D8J5X8_9BACT</name>
<evidence type="ECO:0000259" key="6">
    <source>
        <dbReference type="PROSITE" id="PS51935"/>
    </source>
</evidence>
<keyword evidence="2" id="KW-0645">Protease</keyword>
<dbReference type="PROSITE" id="PS51935">
    <property type="entry name" value="NLPC_P60"/>
    <property type="match status" value="1"/>
</dbReference>
<dbReference type="Pfam" id="PF00877">
    <property type="entry name" value="NLPC_P60"/>
    <property type="match status" value="1"/>
</dbReference>
<dbReference type="EMBL" id="JRHC01000007">
    <property type="protein sequence ID" value="KJF41926.1"/>
    <property type="molecule type" value="Genomic_DNA"/>
</dbReference>
<keyword evidence="3" id="KW-0378">Hydrolase</keyword>
<evidence type="ECO:0000256" key="2">
    <source>
        <dbReference type="ARBA" id="ARBA00022670"/>
    </source>
</evidence>
<dbReference type="InterPro" id="IPR000064">
    <property type="entry name" value="NLP_P60_dom"/>
</dbReference>
<feature type="domain" description="NlpC/P60" evidence="6">
    <location>
        <begin position="238"/>
        <end position="372"/>
    </location>
</feature>
<evidence type="ECO:0000256" key="3">
    <source>
        <dbReference type="ARBA" id="ARBA00022801"/>
    </source>
</evidence>
<dbReference type="GO" id="GO:0006508">
    <property type="term" value="P:proteolysis"/>
    <property type="evidence" value="ECO:0007669"/>
    <property type="project" value="UniProtKB-KW"/>
</dbReference>
<gene>
    <name evidence="7" type="ORF">LH29_21785</name>
</gene>
<dbReference type="Gene3D" id="2.30.30.40">
    <property type="entry name" value="SH3 Domains"/>
    <property type="match status" value="2"/>
</dbReference>
<evidence type="ECO:0000313" key="8">
    <source>
        <dbReference type="Proteomes" id="UP000032544"/>
    </source>
</evidence>
<dbReference type="RefSeq" id="WP_045033259.1">
    <property type="nucleotide sequence ID" value="NZ_JRHC01000007.1"/>
</dbReference>
<dbReference type="Pfam" id="PF18348">
    <property type="entry name" value="SH3_16"/>
    <property type="match status" value="1"/>
</dbReference>
<proteinExistence type="inferred from homology"/>
<accession>A0A0D8J5X8</accession>
<dbReference type="Proteomes" id="UP000032544">
    <property type="component" value="Unassembled WGS sequence"/>
</dbReference>
<comment type="similarity">
    <text evidence="1">Belongs to the peptidase C40 family.</text>
</comment>
<feature type="chain" id="PRO_5002330885" description="NlpC/P60 domain-containing protein" evidence="5">
    <location>
        <begin position="21"/>
        <end position="395"/>
    </location>
</feature>
<dbReference type="Gene3D" id="3.90.1720.10">
    <property type="entry name" value="endopeptidase domain like (from Nostoc punctiforme)"/>
    <property type="match status" value="1"/>
</dbReference>
<dbReference type="PROSITE" id="PS51257">
    <property type="entry name" value="PROKAR_LIPOPROTEIN"/>
    <property type="match status" value="1"/>
</dbReference>
<organism evidence="7 8">
    <name type="scientific">Draconibacterium sediminis</name>
    <dbReference type="NCBI Taxonomy" id="1544798"/>
    <lineage>
        <taxon>Bacteria</taxon>
        <taxon>Pseudomonadati</taxon>
        <taxon>Bacteroidota</taxon>
        <taxon>Bacteroidia</taxon>
        <taxon>Marinilabiliales</taxon>
        <taxon>Prolixibacteraceae</taxon>
        <taxon>Draconibacterium</taxon>
    </lineage>
</organism>
<dbReference type="PANTHER" id="PTHR47053:SF1">
    <property type="entry name" value="MUREIN DD-ENDOPEPTIDASE MEPH-RELATED"/>
    <property type="match status" value="1"/>
</dbReference>
<dbReference type="InterPro" id="IPR038765">
    <property type="entry name" value="Papain-like_cys_pep_sf"/>
</dbReference>
<dbReference type="InterPro" id="IPR051202">
    <property type="entry name" value="Peptidase_C40"/>
</dbReference>
<keyword evidence="8" id="KW-1185">Reference proteome</keyword>
<evidence type="ECO:0000256" key="4">
    <source>
        <dbReference type="ARBA" id="ARBA00022807"/>
    </source>
</evidence>
<dbReference type="GO" id="GO:0008234">
    <property type="term" value="F:cysteine-type peptidase activity"/>
    <property type="evidence" value="ECO:0007669"/>
    <property type="project" value="UniProtKB-KW"/>
</dbReference>
<dbReference type="InterPro" id="IPR041382">
    <property type="entry name" value="SH3_16"/>
</dbReference>
<dbReference type="SUPFAM" id="SSF54001">
    <property type="entry name" value="Cysteine proteinases"/>
    <property type="match status" value="1"/>
</dbReference>
<reference evidence="7 8" key="1">
    <citation type="submission" date="2014-09" db="EMBL/GenBank/DDBJ databases">
        <title>Draft Genome Sequence of Draconibacterium sp. JN14CK-3.</title>
        <authorList>
            <person name="Dong C."/>
            <person name="Lai Q."/>
            <person name="Shao Z."/>
        </authorList>
    </citation>
    <scope>NUCLEOTIDE SEQUENCE [LARGE SCALE GENOMIC DNA]</scope>
    <source>
        <strain evidence="7 8">JN14CK-3</strain>
    </source>
</reference>
<keyword evidence="4" id="KW-0788">Thiol protease</keyword>
<evidence type="ECO:0000313" key="7">
    <source>
        <dbReference type="EMBL" id="KJF41926.1"/>
    </source>
</evidence>
<comment type="caution">
    <text evidence="7">The sequence shown here is derived from an EMBL/GenBank/DDBJ whole genome shotgun (WGS) entry which is preliminary data.</text>
</comment>
<keyword evidence="5" id="KW-0732">Signal</keyword>
<dbReference type="AlphaFoldDB" id="A0A0D8J5X8"/>
<dbReference type="PANTHER" id="PTHR47053">
    <property type="entry name" value="MUREIN DD-ENDOPEPTIDASE MEPH-RELATED"/>
    <property type="match status" value="1"/>
</dbReference>
<dbReference type="STRING" id="1544798.LH29_21785"/>
<evidence type="ECO:0000256" key="1">
    <source>
        <dbReference type="ARBA" id="ARBA00007074"/>
    </source>
</evidence>